<keyword evidence="2" id="KW-0472">Membrane</keyword>
<organism evidence="3 4">
    <name type="scientific">Asticcacaulis benevestitus DSM 16100 = ATCC BAA-896</name>
    <dbReference type="NCBI Taxonomy" id="1121022"/>
    <lineage>
        <taxon>Bacteria</taxon>
        <taxon>Pseudomonadati</taxon>
        <taxon>Pseudomonadota</taxon>
        <taxon>Alphaproteobacteria</taxon>
        <taxon>Caulobacterales</taxon>
        <taxon>Caulobacteraceae</taxon>
        <taxon>Asticcacaulis</taxon>
    </lineage>
</organism>
<feature type="transmembrane region" description="Helical" evidence="2">
    <location>
        <begin position="47"/>
        <end position="67"/>
    </location>
</feature>
<evidence type="ECO:0000313" key="3">
    <source>
        <dbReference type="EMBL" id="ESQ93892.1"/>
    </source>
</evidence>
<gene>
    <name evidence="3" type="ORF">ABENE_04185</name>
</gene>
<accession>V4PIV2</accession>
<dbReference type="AlphaFoldDB" id="V4PIV2"/>
<dbReference type="OrthoDB" id="7173303at2"/>
<evidence type="ECO:0000256" key="1">
    <source>
        <dbReference type="SAM" id="MobiDB-lite"/>
    </source>
</evidence>
<keyword evidence="2" id="KW-1133">Transmembrane helix</keyword>
<evidence type="ECO:0000256" key="2">
    <source>
        <dbReference type="SAM" id="Phobius"/>
    </source>
</evidence>
<keyword evidence="4" id="KW-1185">Reference proteome</keyword>
<feature type="region of interest" description="Disordered" evidence="1">
    <location>
        <begin position="156"/>
        <end position="189"/>
    </location>
</feature>
<sequence>MFNFSNQLENLKSSLIGLVLLLASAIIGLIWVSIGLYSLAVKLLGDLWGPLALGGVFLLPIVIYLVIKSLPHNKAKRRQSLIDEAFSRSTVGSISNLIDNLSGVSPVLATVAAIVAGFMASRFPQYLPMFSQIVSSLGEEFKLHKVRRAESKVRKAKAEYERAATPTPPDVEPVVKRRRKKNDDPYAEM</sequence>
<reference evidence="3 4" key="1">
    <citation type="journal article" date="2014" name="Nature">
        <title>Sequential evolution of bacterial morphology by co-option of a developmental regulator.</title>
        <authorList>
            <person name="Jiang C."/>
            <person name="Brown P.J."/>
            <person name="Ducret A."/>
            <person name="Brun Y.V."/>
        </authorList>
    </citation>
    <scope>NUCLEOTIDE SEQUENCE [LARGE SCALE GENOMIC DNA]</scope>
    <source>
        <strain evidence="3 4">DSM 16100</strain>
    </source>
</reference>
<comment type="caution">
    <text evidence="3">The sequence shown here is derived from an EMBL/GenBank/DDBJ whole genome shotgun (WGS) entry which is preliminary data.</text>
</comment>
<name>V4PIV2_9CAUL</name>
<feature type="transmembrane region" description="Helical" evidence="2">
    <location>
        <begin position="15"/>
        <end position="41"/>
    </location>
</feature>
<proteinExistence type="predicted"/>
<protein>
    <submittedName>
        <fullName evidence="3">Uncharacterized protein</fullName>
    </submittedName>
</protein>
<evidence type="ECO:0000313" key="4">
    <source>
        <dbReference type="Proteomes" id="UP000017837"/>
    </source>
</evidence>
<keyword evidence="2" id="KW-0812">Transmembrane</keyword>
<dbReference type="Proteomes" id="UP000017837">
    <property type="component" value="Unassembled WGS sequence"/>
</dbReference>
<dbReference type="EMBL" id="AWGB01000006">
    <property type="protein sequence ID" value="ESQ93892.1"/>
    <property type="molecule type" value="Genomic_DNA"/>
</dbReference>
<dbReference type="PATRIC" id="fig|1121022.4.peg.829"/>
<dbReference type="RefSeq" id="WP_018079829.1">
    <property type="nucleotide sequence ID" value="NZ_AQWM01000001.1"/>
</dbReference>